<evidence type="ECO:0000256" key="4">
    <source>
        <dbReference type="ARBA" id="ARBA00023002"/>
    </source>
</evidence>
<keyword evidence="9" id="KW-1185">Reference proteome</keyword>
<evidence type="ECO:0000256" key="3">
    <source>
        <dbReference type="ARBA" id="ARBA00022723"/>
    </source>
</evidence>
<evidence type="ECO:0000313" key="9">
    <source>
        <dbReference type="Proteomes" id="UP001651690"/>
    </source>
</evidence>
<evidence type="ECO:0000256" key="5">
    <source>
        <dbReference type="ARBA" id="ARBA00023004"/>
    </source>
</evidence>
<evidence type="ECO:0000256" key="7">
    <source>
        <dbReference type="RuleBase" id="RU000461"/>
    </source>
</evidence>
<dbReference type="InterPro" id="IPR017972">
    <property type="entry name" value="Cyt_P450_CS"/>
</dbReference>
<dbReference type="RefSeq" id="WP_255063745.1">
    <property type="nucleotide sequence ID" value="NZ_JANDBD010000013.1"/>
</dbReference>
<comment type="caution">
    <text evidence="8">The sequence shown here is derived from an EMBL/GenBank/DDBJ whole genome shotgun (WGS) entry which is preliminary data.</text>
</comment>
<keyword evidence="3 7" id="KW-0479">Metal-binding</keyword>
<evidence type="ECO:0000313" key="8">
    <source>
        <dbReference type="EMBL" id="MCP9275904.1"/>
    </source>
</evidence>
<sequence>MTIAADAQTMLMALLDPSNRADPYPVYERFRDHGPLLMPAAHLTVFSSFRDCDDVLRHPSSASDGMKSTAVQKRIAQGEVVRPLGPPGFLFLDPPDHTRLRKLVSKAFVPRVVKALEPDIVEMVSRMVDAIEARGSFDVISELAYPLPVAVICRLLGVPLEDEPRFSSASAILAQALDPFITISGDSPDNVDERLEAGRWLREYLHALIDQRRGDPRDDLISGLIAAEEAGDQLTEDEIVATCNLLLIAGHETTVNLIANATLAMLRQPAQWTALAADPDRVSAVVEETMRYDPPVQLVMRIAGADMTIGGVDVARGDTMMLLIAAAHRDPAAHDRPDEFDPDRGTIRHLGFGKGPHFCLGAPLARLEASVALSAVARRFPNARLDGEPVYKPNLTLRGYSSLSVTCGV</sequence>
<keyword evidence="4 7" id="KW-0560">Oxidoreductase</keyword>
<protein>
    <submittedName>
        <fullName evidence="8">Cytochrome P450</fullName>
    </submittedName>
</protein>
<dbReference type="InterPro" id="IPR002397">
    <property type="entry name" value="Cyt_P450_B"/>
</dbReference>
<keyword evidence="5 7" id="KW-0408">Iron</keyword>
<dbReference type="PANTHER" id="PTHR46696">
    <property type="entry name" value="P450, PUTATIVE (EUROFUNG)-RELATED"/>
    <property type="match status" value="1"/>
</dbReference>
<evidence type="ECO:0000256" key="2">
    <source>
        <dbReference type="ARBA" id="ARBA00022617"/>
    </source>
</evidence>
<dbReference type="SUPFAM" id="SSF48264">
    <property type="entry name" value="Cytochrome P450"/>
    <property type="match status" value="1"/>
</dbReference>
<dbReference type="Proteomes" id="UP001651690">
    <property type="component" value="Unassembled WGS sequence"/>
</dbReference>
<proteinExistence type="inferred from homology"/>
<comment type="similarity">
    <text evidence="1 7">Belongs to the cytochrome P450 family.</text>
</comment>
<dbReference type="CDD" id="cd20625">
    <property type="entry name" value="CYP164-like"/>
    <property type="match status" value="1"/>
</dbReference>
<dbReference type="PRINTS" id="PR00359">
    <property type="entry name" value="BP450"/>
</dbReference>
<evidence type="ECO:0000256" key="1">
    <source>
        <dbReference type="ARBA" id="ARBA00010617"/>
    </source>
</evidence>
<dbReference type="PANTHER" id="PTHR46696:SF1">
    <property type="entry name" value="CYTOCHROME P450 YJIB-RELATED"/>
    <property type="match status" value="1"/>
</dbReference>
<accession>A0ABT1M9Q6</accession>
<dbReference type="Gene3D" id="1.10.630.10">
    <property type="entry name" value="Cytochrome P450"/>
    <property type="match status" value="1"/>
</dbReference>
<evidence type="ECO:0000256" key="6">
    <source>
        <dbReference type="ARBA" id="ARBA00023033"/>
    </source>
</evidence>
<keyword evidence="6 7" id="KW-0503">Monooxygenase</keyword>
<keyword evidence="2 7" id="KW-0349">Heme</keyword>
<gene>
    <name evidence="8" type="ORF">NM203_27320</name>
</gene>
<dbReference type="Pfam" id="PF00067">
    <property type="entry name" value="p450"/>
    <property type="match status" value="1"/>
</dbReference>
<reference evidence="8 9" key="1">
    <citation type="submission" date="2022-06" db="EMBL/GenBank/DDBJ databases">
        <title>Mycolicibacterium sp. CAU 1645 isolated from seawater.</title>
        <authorList>
            <person name="Kim W."/>
        </authorList>
    </citation>
    <scope>NUCLEOTIDE SEQUENCE [LARGE SCALE GENOMIC DNA]</scope>
    <source>
        <strain evidence="8 9">CAU 1645</strain>
    </source>
</reference>
<dbReference type="PRINTS" id="PR00385">
    <property type="entry name" value="P450"/>
</dbReference>
<organism evidence="8 9">
    <name type="scientific">Mycolicibacterium arenosum</name>
    <dbReference type="NCBI Taxonomy" id="2952157"/>
    <lineage>
        <taxon>Bacteria</taxon>
        <taxon>Bacillati</taxon>
        <taxon>Actinomycetota</taxon>
        <taxon>Actinomycetes</taxon>
        <taxon>Mycobacteriales</taxon>
        <taxon>Mycobacteriaceae</taxon>
        <taxon>Mycolicibacterium</taxon>
    </lineage>
</organism>
<dbReference type="PROSITE" id="PS00086">
    <property type="entry name" value="CYTOCHROME_P450"/>
    <property type="match status" value="1"/>
</dbReference>
<dbReference type="InterPro" id="IPR001128">
    <property type="entry name" value="Cyt_P450"/>
</dbReference>
<dbReference type="EMBL" id="JANDBD010000013">
    <property type="protein sequence ID" value="MCP9275904.1"/>
    <property type="molecule type" value="Genomic_DNA"/>
</dbReference>
<dbReference type="InterPro" id="IPR036396">
    <property type="entry name" value="Cyt_P450_sf"/>
</dbReference>
<name>A0ABT1M9Q6_9MYCO</name>